<dbReference type="InterPro" id="IPR036291">
    <property type="entry name" value="NAD(P)-bd_dom_sf"/>
</dbReference>
<dbReference type="GO" id="GO:0005737">
    <property type="term" value="C:cytoplasm"/>
    <property type="evidence" value="ECO:0007669"/>
    <property type="project" value="InterPro"/>
</dbReference>
<comment type="similarity">
    <text evidence="1">Belongs to the short-chain dehydrogenases/reductases (SDR) family.</text>
</comment>
<dbReference type="InterPro" id="IPR011284">
    <property type="entry name" value="3oxo_ACP_reduc"/>
</dbReference>
<dbReference type="Pfam" id="PF02092">
    <property type="entry name" value="tRNA_synt_2f"/>
    <property type="match status" value="1"/>
</dbReference>
<evidence type="ECO:0000256" key="1">
    <source>
        <dbReference type="ARBA" id="ARBA00006484"/>
    </source>
</evidence>
<dbReference type="FunFam" id="3.40.50.720:FF:000173">
    <property type="entry name" value="3-oxoacyl-[acyl-carrier protein] reductase"/>
    <property type="match status" value="1"/>
</dbReference>
<dbReference type="InterPro" id="IPR006194">
    <property type="entry name" value="Gly-tRNA-synth_heterodimer"/>
</dbReference>
<dbReference type="InterPro" id="IPR020904">
    <property type="entry name" value="Sc_DH/Rdtase_CS"/>
</dbReference>
<dbReference type="GO" id="GO:0004820">
    <property type="term" value="F:glycine-tRNA ligase activity"/>
    <property type="evidence" value="ECO:0007669"/>
    <property type="project" value="InterPro"/>
</dbReference>
<sequence>GDEPASTQTGQITALADKIDTITGCFLLGLIPTGSADPYSLRRQAAGIIGILSQTSWQIGILELVTLAIDTYTRANISSKDAADIAAKLQDFIVARLKRSLSDIGEPDTIEAVLAAGFDNVGEIIKRVRLIEESKGKKELEDIKVDPNQKIITKKVDVSKYVDVEKACLEVIAELGHVDILVNNAGITKDALLMKMSEEDFDRVIDINLKSVYNTCKVLIRPMMKNSKSKIINISSIVGLIGNFGQTNYAASKAGMIGFTKSLAKEVASRNINVNAVAPGFIETEMTEKIPEKVKELMLKNIPLKRFGKPQDIANMVLFLASDDSDYITGQVFTVDGGMVM</sequence>
<dbReference type="GO" id="GO:0005524">
    <property type="term" value="F:ATP binding"/>
    <property type="evidence" value="ECO:0007669"/>
    <property type="project" value="InterPro"/>
</dbReference>
<organism evidence="3">
    <name type="scientific">marine sediment metagenome</name>
    <dbReference type="NCBI Taxonomy" id="412755"/>
    <lineage>
        <taxon>unclassified sequences</taxon>
        <taxon>metagenomes</taxon>
        <taxon>ecological metagenomes</taxon>
    </lineage>
</organism>
<dbReference type="InterPro" id="IPR050259">
    <property type="entry name" value="SDR"/>
</dbReference>
<evidence type="ECO:0000256" key="2">
    <source>
        <dbReference type="ARBA" id="ARBA00023002"/>
    </source>
</evidence>
<dbReference type="GO" id="GO:0006426">
    <property type="term" value="P:glycyl-tRNA aminoacylation"/>
    <property type="evidence" value="ECO:0007669"/>
    <property type="project" value="InterPro"/>
</dbReference>
<proteinExistence type="inferred from homology"/>
<dbReference type="AlphaFoldDB" id="A0A0F8X969"/>
<dbReference type="PANTHER" id="PTHR42879:SF2">
    <property type="entry name" value="3-OXOACYL-[ACYL-CARRIER-PROTEIN] REDUCTASE FABG"/>
    <property type="match status" value="1"/>
</dbReference>
<evidence type="ECO:0000313" key="3">
    <source>
        <dbReference type="EMBL" id="KKK65682.1"/>
    </source>
</evidence>
<feature type="non-terminal residue" evidence="3">
    <location>
        <position position="1"/>
    </location>
</feature>
<dbReference type="NCBIfam" id="NF009466">
    <property type="entry name" value="PRK12826.1-2"/>
    <property type="match status" value="1"/>
</dbReference>
<dbReference type="EMBL" id="LAZR01060431">
    <property type="protein sequence ID" value="KKK65682.1"/>
    <property type="molecule type" value="Genomic_DNA"/>
</dbReference>
<dbReference type="GO" id="GO:0006633">
    <property type="term" value="P:fatty acid biosynthetic process"/>
    <property type="evidence" value="ECO:0007669"/>
    <property type="project" value="InterPro"/>
</dbReference>
<dbReference type="GO" id="GO:0051287">
    <property type="term" value="F:NAD binding"/>
    <property type="evidence" value="ECO:0007669"/>
    <property type="project" value="InterPro"/>
</dbReference>
<comment type="caution">
    <text evidence="3">The sequence shown here is derived from an EMBL/GenBank/DDBJ whole genome shotgun (WGS) entry which is preliminary data.</text>
</comment>
<dbReference type="PANTHER" id="PTHR42879">
    <property type="entry name" value="3-OXOACYL-(ACYL-CARRIER-PROTEIN) REDUCTASE"/>
    <property type="match status" value="1"/>
</dbReference>
<dbReference type="InterPro" id="IPR002347">
    <property type="entry name" value="SDR_fam"/>
</dbReference>
<dbReference type="PROSITE" id="PS00061">
    <property type="entry name" value="ADH_SHORT"/>
    <property type="match status" value="1"/>
</dbReference>
<dbReference type="PROSITE" id="PS50861">
    <property type="entry name" value="AA_TRNA_LIGASE_II_GLYAB"/>
    <property type="match status" value="1"/>
</dbReference>
<reference evidence="3" key="1">
    <citation type="journal article" date="2015" name="Nature">
        <title>Complex archaea that bridge the gap between prokaryotes and eukaryotes.</title>
        <authorList>
            <person name="Spang A."/>
            <person name="Saw J.H."/>
            <person name="Jorgensen S.L."/>
            <person name="Zaremba-Niedzwiedzka K."/>
            <person name="Martijn J."/>
            <person name="Lind A.E."/>
            <person name="van Eijk R."/>
            <person name="Schleper C."/>
            <person name="Guy L."/>
            <person name="Ettema T.J."/>
        </authorList>
    </citation>
    <scope>NUCLEOTIDE SEQUENCE</scope>
</reference>
<dbReference type="NCBIfam" id="TIGR01830">
    <property type="entry name" value="3oxo_ACP_reduc"/>
    <property type="match status" value="1"/>
</dbReference>
<protein>
    <submittedName>
        <fullName evidence="3">Uncharacterized protein</fullName>
    </submittedName>
</protein>
<name>A0A0F8X969_9ZZZZ</name>
<dbReference type="Gene3D" id="3.40.50.720">
    <property type="entry name" value="NAD(P)-binding Rossmann-like Domain"/>
    <property type="match status" value="1"/>
</dbReference>
<accession>A0A0F8X969</accession>
<dbReference type="InterPro" id="IPR015944">
    <property type="entry name" value="Gly-tRNA-synth_bsu"/>
</dbReference>
<dbReference type="GO" id="GO:0004316">
    <property type="term" value="F:3-oxoacyl-[acyl-carrier-protein] reductase (NADPH) activity"/>
    <property type="evidence" value="ECO:0007669"/>
    <property type="project" value="InterPro"/>
</dbReference>
<keyword evidence="2" id="KW-0560">Oxidoreductase</keyword>
<dbReference type="SUPFAM" id="SSF51735">
    <property type="entry name" value="NAD(P)-binding Rossmann-fold domains"/>
    <property type="match status" value="1"/>
</dbReference>
<dbReference type="CDD" id="cd05333">
    <property type="entry name" value="BKR_SDR_c"/>
    <property type="match status" value="1"/>
</dbReference>
<gene>
    <name evidence="3" type="ORF">LCGC14_2971690</name>
</gene>
<dbReference type="PRINTS" id="PR00080">
    <property type="entry name" value="SDRFAMILY"/>
</dbReference>
<dbReference type="Pfam" id="PF13561">
    <property type="entry name" value="adh_short_C2"/>
    <property type="match status" value="1"/>
</dbReference>
<dbReference type="PRINTS" id="PR00081">
    <property type="entry name" value="GDHRDH"/>
</dbReference>